<evidence type="ECO:0000313" key="9">
    <source>
        <dbReference type="Proteomes" id="UP000698222"/>
    </source>
</evidence>
<feature type="transmembrane region" description="Helical" evidence="6">
    <location>
        <begin position="160"/>
        <end position="181"/>
    </location>
</feature>
<feature type="transmembrane region" description="Helical" evidence="6">
    <location>
        <begin position="389"/>
        <end position="408"/>
    </location>
</feature>
<dbReference type="PANTHER" id="PTHR43683:SF1">
    <property type="entry name" value="MULTIDRUG EFFLUX PROTEIN YFMO"/>
    <property type="match status" value="1"/>
</dbReference>
<dbReference type="CDD" id="cd17474">
    <property type="entry name" value="MFS_YfmO_like"/>
    <property type="match status" value="1"/>
</dbReference>
<dbReference type="EMBL" id="JAGIOC010000001">
    <property type="protein sequence ID" value="MBP2409778.1"/>
    <property type="molecule type" value="Genomic_DNA"/>
</dbReference>
<reference evidence="8 9" key="1">
    <citation type="submission" date="2021-03" db="EMBL/GenBank/DDBJ databases">
        <title>Sequencing the genomes of 1000 actinobacteria strains.</title>
        <authorList>
            <person name="Klenk H.-P."/>
        </authorList>
    </citation>
    <scope>NUCLEOTIDE SEQUENCE [LARGE SCALE GENOMIC DNA]</scope>
    <source>
        <strain evidence="8 9">DSM 14564</strain>
    </source>
</reference>
<evidence type="ECO:0000313" key="8">
    <source>
        <dbReference type="EMBL" id="MBP2409778.1"/>
    </source>
</evidence>
<evidence type="ECO:0000256" key="2">
    <source>
        <dbReference type="ARBA" id="ARBA00022692"/>
    </source>
</evidence>
<feature type="transmembrane region" description="Helical" evidence="6">
    <location>
        <begin position="297"/>
        <end position="320"/>
    </location>
</feature>
<feature type="region of interest" description="Disordered" evidence="5">
    <location>
        <begin position="1"/>
        <end position="25"/>
    </location>
</feature>
<dbReference type="SUPFAM" id="SSF103473">
    <property type="entry name" value="MFS general substrate transporter"/>
    <property type="match status" value="1"/>
</dbReference>
<evidence type="ECO:0000256" key="1">
    <source>
        <dbReference type="ARBA" id="ARBA00004651"/>
    </source>
</evidence>
<keyword evidence="4 6" id="KW-0472">Membrane</keyword>
<feature type="domain" description="Major facilitator superfamily (MFS) profile" evidence="7">
    <location>
        <begin position="35"/>
        <end position="413"/>
    </location>
</feature>
<dbReference type="PROSITE" id="PS50850">
    <property type="entry name" value="MFS"/>
    <property type="match status" value="1"/>
</dbReference>
<dbReference type="InterPro" id="IPR001958">
    <property type="entry name" value="Tet-R_TetA/multi-R_MdtG-like"/>
</dbReference>
<dbReference type="RefSeq" id="WP_209892347.1">
    <property type="nucleotide sequence ID" value="NZ_BAAAJV010000025.1"/>
</dbReference>
<feature type="transmembrane region" description="Helical" evidence="6">
    <location>
        <begin position="187"/>
        <end position="207"/>
    </location>
</feature>
<comment type="caution">
    <text evidence="8">The sequence shown here is derived from an EMBL/GenBank/DDBJ whole genome shotgun (WGS) entry which is preliminary data.</text>
</comment>
<feature type="transmembrane region" description="Helical" evidence="6">
    <location>
        <begin position="326"/>
        <end position="345"/>
    </location>
</feature>
<keyword evidence="9" id="KW-1185">Reference proteome</keyword>
<dbReference type="InterPro" id="IPR036259">
    <property type="entry name" value="MFS_trans_sf"/>
</dbReference>
<protein>
    <submittedName>
        <fullName evidence="8">MFS family arabinose efflux permease</fullName>
    </submittedName>
</protein>
<dbReference type="Gene3D" id="1.20.1250.20">
    <property type="entry name" value="MFS general substrate transporter like domains"/>
    <property type="match status" value="1"/>
</dbReference>
<comment type="subcellular location">
    <subcellularLocation>
        <location evidence="1">Cell membrane</location>
        <topology evidence="1">Multi-pass membrane protein</topology>
    </subcellularLocation>
</comment>
<dbReference type="InterPro" id="IPR020846">
    <property type="entry name" value="MFS_dom"/>
</dbReference>
<accession>A0ABS4YLW9</accession>
<evidence type="ECO:0000259" key="7">
    <source>
        <dbReference type="PROSITE" id="PS50850"/>
    </source>
</evidence>
<evidence type="ECO:0000256" key="6">
    <source>
        <dbReference type="SAM" id="Phobius"/>
    </source>
</evidence>
<organism evidence="8 9">
    <name type="scientific">Brachybacterium fresconis</name>
    <dbReference type="NCBI Taxonomy" id="173363"/>
    <lineage>
        <taxon>Bacteria</taxon>
        <taxon>Bacillati</taxon>
        <taxon>Actinomycetota</taxon>
        <taxon>Actinomycetes</taxon>
        <taxon>Micrococcales</taxon>
        <taxon>Dermabacteraceae</taxon>
        <taxon>Brachybacterium</taxon>
    </lineage>
</organism>
<evidence type="ECO:0000256" key="3">
    <source>
        <dbReference type="ARBA" id="ARBA00022989"/>
    </source>
</evidence>
<keyword evidence="2 6" id="KW-0812">Transmembrane</keyword>
<feature type="transmembrane region" description="Helical" evidence="6">
    <location>
        <begin position="73"/>
        <end position="94"/>
    </location>
</feature>
<dbReference type="InterPro" id="IPR053200">
    <property type="entry name" value="YfmO-like"/>
</dbReference>
<dbReference type="Proteomes" id="UP000698222">
    <property type="component" value="Unassembled WGS sequence"/>
</dbReference>
<dbReference type="PRINTS" id="PR01035">
    <property type="entry name" value="TCRTETA"/>
</dbReference>
<feature type="transmembrane region" description="Helical" evidence="6">
    <location>
        <begin position="35"/>
        <end position="53"/>
    </location>
</feature>
<feature type="transmembrane region" description="Helical" evidence="6">
    <location>
        <begin position="101"/>
        <end position="120"/>
    </location>
</feature>
<dbReference type="InterPro" id="IPR011701">
    <property type="entry name" value="MFS"/>
</dbReference>
<feature type="compositionally biased region" description="Low complexity" evidence="5">
    <location>
        <begin position="1"/>
        <end position="15"/>
    </location>
</feature>
<evidence type="ECO:0000256" key="5">
    <source>
        <dbReference type="SAM" id="MobiDB-lite"/>
    </source>
</evidence>
<keyword evidence="3 6" id="KW-1133">Transmembrane helix</keyword>
<dbReference type="PANTHER" id="PTHR43683">
    <property type="entry name" value="MULTIDRUG EFFLUX PROTEIN YFMO"/>
    <property type="match status" value="1"/>
</dbReference>
<gene>
    <name evidence="8" type="ORF">JOF44_002681</name>
</gene>
<feature type="transmembrane region" description="Helical" evidence="6">
    <location>
        <begin position="270"/>
        <end position="290"/>
    </location>
</feature>
<evidence type="ECO:0000256" key="4">
    <source>
        <dbReference type="ARBA" id="ARBA00023136"/>
    </source>
</evidence>
<proteinExistence type="predicted"/>
<dbReference type="Pfam" id="PF07690">
    <property type="entry name" value="MFS_1"/>
    <property type="match status" value="1"/>
</dbReference>
<feature type="transmembrane region" description="Helical" evidence="6">
    <location>
        <begin position="126"/>
        <end position="148"/>
    </location>
</feature>
<feature type="transmembrane region" description="Helical" evidence="6">
    <location>
        <begin position="366"/>
        <end position="383"/>
    </location>
</feature>
<name>A0ABS4YLW9_9MICO</name>
<sequence>MTSHAPQSTASAAAPQPTPPSAAPTLKDAFRQPKAVWAIAFAATVSFMGIGLVDPILPAISTQLDATPSQAMLLFTSYLFITAIAMFFTSWFASRVGVKRTLLIGLALVVVFAALAATAGSVNEIIGLRAGWGLGNALFISIALAAIVGATSGPSGGAIILYETALGIGMALGPLVGGLLGSVSWRAPFAGTAVLMAVGFLAIVLLLRREPLPAPVSPLASLRALSHPALRTLALTAIFYNFAFFVLLAYSPFPLEAAAAARGTEFGAMGIGGVFFGWGLGLAITSVFVAPVLTRRLGLIPTLVTTLSLLTVLMLALTFFHSSMAGIVTLIIIGGLLLGIMNTALTETVMEATDLPRGVASSAYSGVRFLGGAIAPAVAGPLAEATNSGAPYLMASLALVVAIAMLVIGRRHLRAVGQHQAAPLDAAEEAEAITVGDEV</sequence>
<feature type="transmembrane region" description="Helical" evidence="6">
    <location>
        <begin position="228"/>
        <end position="250"/>
    </location>
</feature>